<keyword evidence="7" id="KW-0238">DNA-binding</keyword>
<dbReference type="Proteomes" id="UP000008068">
    <property type="component" value="Unassembled WGS sequence"/>
</dbReference>
<evidence type="ECO:0000313" key="11">
    <source>
        <dbReference type="Proteomes" id="UP000008068"/>
    </source>
</evidence>
<evidence type="ECO:0000256" key="1">
    <source>
        <dbReference type="ARBA" id="ARBA00005755"/>
    </source>
</evidence>
<sequence length="232" mass="26677">MEEMIRIVDEVYWTTYNDFMYQNFYSLHTLFNSPTYSGTNFFGESYTPTNEIGNQKFLNQFPMLENPRYDAEFILRSLISGTKASPSVIMAGTKIISLKHRGVKLIDSLKYLTMSLAAVGKAFRIPTEKGDFPVKFIKRENFDYKGDLPGDEYYNLQHKTPAARQKLIDFLEEERAQGKQFDFADELLKYCYSDVFILASSLVSLEKDFEAETDVCLFEETTTAASAAMKVF</sequence>
<dbReference type="AlphaFoldDB" id="G0NDZ8"/>
<evidence type="ECO:0000259" key="9">
    <source>
        <dbReference type="Pfam" id="PF03175"/>
    </source>
</evidence>
<dbReference type="GO" id="GO:0003677">
    <property type="term" value="F:DNA binding"/>
    <property type="evidence" value="ECO:0007669"/>
    <property type="project" value="UniProtKB-KW"/>
</dbReference>
<feature type="domain" description="DNA-directed DNA polymerase family B mitochondria/virus" evidence="9">
    <location>
        <begin position="66"/>
        <end position="232"/>
    </location>
</feature>
<keyword evidence="5" id="KW-0235">DNA replication</keyword>
<keyword evidence="6" id="KW-0239">DNA-directed DNA polymerase</keyword>
<proteinExistence type="inferred from homology"/>
<dbReference type="GO" id="GO:0000166">
    <property type="term" value="F:nucleotide binding"/>
    <property type="evidence" value="ECO:0007669"/>
    <property type="project" value="InterPro"/>
</dbReference>
<protein>
    <recommendedName>
        <fullName evidence="2">DNA-directed DNA polymerase</fullName>
        <ecNumber evidence="2">2.7.7.7</ecNumber>
    </recommendedName>
</protein>
<keyword evidence="4" id="KW-0548">Nucleotidyltransferase</keyword>
<dbReference type="GO" id="GO:0003887">
    <property type="term" value="F:DNA-directed DNA polymerase activity"/>
    <property type="evidence" value="ECO:0007669"/>
    <property type="project" value="UniProtKB-KW"/>
</dbReference>
<dbReference type="OrthoDB" id="5871067at2759"/>
<evidence type="ECO:0000256" key="4">
    <source>
        <dbReference type="ARBA" id="ARBA00022695"/>
    </source>
</evidence>
<gene>
    <name evidence="10" type="ORF">CAEBREN_12813</name>
</gene>
<dbReference type="PANTHER" id="PTHR33568:SF3">
    <property type="entry name" value="DNA-DIRECTED DNA POLYMERASE"/>
    <property type="match status" value="1"/>
</dbReference>
<accession>G0NDZ8</accession>
<evidence type="ECO:0000256" key="2">
    <source>
        <dbReference type="ARBA" id="ARBA00012417"/>
    </source>
</evidence>
<comment type="similarity">
    <text evidence="1">Belongs to the DNA polymerase type-B family.</text>
</comment>
<keyword evidence="11" id="KW-1185">Reference proteome</keyword>
<dbReference type="PANTHER" id="PTHR33568">
    <property type="entry name" value="DNA POLYMERASE"/>
    <property type="match status" value="1"/>
</dbReference>
<keyword evidence="3" id="KW-0808">Transferase</keyword>
<organism evidence="11">
    <name type="scientific">Caenorhabditis brenneri</name>
    <name type="common">Nematode worm</name>
    <dbReference type="NCBI Taxonomy" id="135651"/>
    <lineage>
        <taxon>Eukaryota</taxon>
        <taxon>Metazoa</taxon>
        <taxon>Ecdysozoa</taxon>
        <taxon>Nematoda</taxon>
        <taxon>Chromadorea</taxon>
        <taxon>Rhabditida</taxon>
        <taxon>Rhabditina</taxon>
        <taxon>Rhabditomorpha</taxon>
        <taxon>Rhabditoidea</taxon>
        <taxon>Rhabditidae</taxon>
        <taxon>Peloderinae</taxon>
        <taxon>Caenorhabditis</taxon>
    </lineage>
</organism>
<evidence type="ECO:0000256" key="8">
    <source>
        <dbReference type="ARBA" id="ARBA00049244"/>
    </source>
</evidence>
<dbReference type="HOGENOM" id="CLU_1195774_0_0_1"/>
<dbReference type="InterPro" id="IPR036397">
    <property type="entry name" value="RNaseH_sf"/>
</dbReference>
<dbReference type="Gene3D" id="3.30.420.10">
    <property type="entry name" value="Ribonuclease H-like superfamily/Ribonuclease H"/>
    <property type="match status" value="1"/>
</dbReference>
<dbReference type="InterPro" id="IPR012337">
    <property type="entry name" value="RNaseH-like_sf"/>
</dbReference>
<dbReference type="STRING" id="135651.G0NDZ8"/>
<dbReference type="InterPro" id="IPR004868">
    <property type="entry name" value="DNA-dir_DNA_pol_B_mt/vir"/>
</dbReference>
<dbReference type="GO" id="GO:0006260">
    <property type="term" value="P:DNA replication"/>
    <property type="evidence" value="ECO:0007669"/>
    <property type="project" value="UniProtKB-KW"/>
</dbReference>
<evidence type="ECO:0000313" key="10">
    <source>
        <dbReference type="EMBL" id="EGT58560.1"/>
    </source>
</evidence>
<evidence type="ECO:0000256" key="7">
    <source>
        <dbReference type="ARBA" id="ARBA00023125"/>
    </source>
</evidence>
<dbReference type="SUPFAM" id="SSF53098">
    <property type="entry name" value="Ribonuclease H-like"/>
    <property type="match status" value="1"/>
</dbReference>
<evidence type="ECO:0000256" key="3">
    <source>
        <dbReference type="ARBA" id="ARBA00022679"/>
    </source>
</evidence>
<evidence type="ECO:0000256" key="6">
    <source>
        <dbReference type="ARBA" id="ARBA00022932"/>
    </source>
</evidence>
<evidence type="ECO:0000256" key="5">
    <source>
        <dbReference type="ARBA" id="ARBA00022705"/>
    </source>
</evidence>
<dbReference type="EMBL" id="GL379870">
    <property type="protein sequence ID" value="EGT58560.1"/>
    <property type="molecule type" value="Genomic_DNA"/>
</dbReference>
<dbReference type="InParanoid" id="G0NDZ8"/>
<name>G0NDZ8_CAEBE</name>
<reference evidence="11" key="1">
    <citation type="submission" date="2011-07" db="EMBL/GenBank/DDBJ databases">
        <authorList>
            <consortium name="Caenorhabditis brenneri Sequencing and Analysis Consortium"/>
            <person name="Wilson R.K."/>
        </authorList>
    </citation>
    <scope>NUCLEOTIDE SEQUENCE [LARGE SCALE GENOMIC DNA]</scope>
    <source>
        <strain evidence="11">PB2801</strain>
    </source>
</reference>
<dbReference type="EC" id="2.7.7.7" evidence="2"/>
<dbReference type="Pfam" id="PF03175">
    <property type="entry name" value="DNA_pol_B_2"/>
    <property type="match status" value="1"/>
</dbReference>
<comment type="catalytic activity">
    <reaction evidence="8">
        <text>DNA(n) + a 2'-deoxyribonucleoside 5'-triphosphate = DNA(n+1) + diphosphate</text>
        <dbReference type="Rhea" id="RHEA:22508"/>
        <dbReference type="Rhea" id="RHEA-COMP:17339"/>
        <dbReference type="Rhea" id="RHEA-COMP:17340"/>
        <dbReference type="ChEBI" id="CHEBI:33019"/>
        <dbReference type="ChEBI" id="CHEBI:61560"/>
        <dbReference type="ChEBI" id="CHEBI:173112"/>
        <dbReference type="EC" id="2.7.7.7"/>
    </reaction>
</comment>